<dbReference type="Proteomes" id="UP001371456">
    <property type="component" value="Unassembled WGS sequence"/>
</dbReference>
<evidence type="ECO:0000313" key="2">
    <source>
        <dbReference type="EMBL" id="KAK6803270.1"/>
    </source>
</evidence>
<accession>A0AAN8UB84</accession>
<dbReference type="PANTHER" id="PTHR46890:SF28">
    <property type="entry name" value="REVERSE TRANSCRIPTASE DOMAIN-CONTAINING PROTEIN"/>
    <property type="match status" value="1"/>
</dbReference>
<evidence type="ECO:0000259" key="1">
    <source>
        <dbReference type="Pfam" id="PF00078"/>
    </source>
</evidence>
<dbReference type="PANTHER" id="PTHR46890">
    <property type="entry name" value="NON-LTR RETROLELEMENT REVERSE TRANSCRIPTASE-LIKE PROTEIN-RELATED"/>
    <property type="match status" value="1"/>
</dbReference>
<keyword evidence="3" id="KW-1185">Reference proteome</keyword>
<dbReference type="AlphaFoldDB" id="A0AAN8UB84"/>
<comment type="caution">
    <text evidence="2">The sequence shown here is derived from an EMBL/GenBank/DDBJ whole genome shotgun (WGS) entry which is preliminary data.</text>
</comment>
<proteinExistence type="predicted"/>
<dbReference type="InterPro" id="IPR000477">
    <property type="entry name" value="RT_dom"/>
</dbReference>
<organism evidence="2 3">
    <name type="scientific">Solanum bulbocastanum</name>
    <name type="common">Wild potato</name>
    <dbReference type="NCBI Taxonomy" id="147425"/>
    <lineage>
        <taxon>Eukaryota</taxon>
        <taxon>Viridiplantae</taxon>
        <taxon>Streptophyta</taxon>
        <taxon>Embryophyta</taxon>
        <taxon>Tracheophyta</taxon>
        <taxon>Spermatophyta</taxon>
        <taxon>Magnoliopsida</taxon>
        <taxon>eudicotyledons</taxon>
        <taxon>Gunneridae</taxon>
        <taxon>Pentapetalae</taxon>
        <taxon>asterids</taxon>
        <taxon>lamiids</taxon>
        <taxon>Solanales</taxon>
        <taxon>Solanaceae</taxon>
        <taxon>Solanoideae</taxon>
        <taxon>Solaneae</taxon>
        <taxon>Solanum</taxon>
    </lineage>
</organism>
<sequence length="92" mass="10796">MANNWYSIIINGKRHGFFHSTRGLKQGDPLYPALFILGAEVLSRSLNRLHQNPLYHGFYMEKRGPQINHLSFADDIIIFWLPTERSSYYLQN</sequence>
<protein>
    <recommendedName>
        <fullName evidence="1">Reverse transcriptase domain-containing protein</fullName>
    </recommendedName>
</protein>
<gene>
    <name evidence="2" type="ORF">RDI58_001054</name>
</gene>
<dbReference type="Pfam" id="PF00078">
    <property type="entry name" value="RVT_1"/>
    <property type="match status" value="1"/>
</dbReference>
<feature type="domain" description="Reverse transcriptase" evidence="1">
    <location>
        <begin position="3"/>
        <end position="79"/>
    </location>
</feature>
<dbReference type="InterPro" id="IPR052343">
    <property type="entry name" value="Retrotransposon-Effector_Assoc"/>
</dbReference>
<evidence type="ECO:0000313" key="3">
    <source>
        <dbReference type="Proteomes" id="UP001371456"/>
    </source>
</evidence>
<name>A0AAN8UB84_SOLBU</name>
<reference evidence="2 3" key="1">
    <citation type="submission" date="2024-02" db="EMBL/GenBank/DDBJ databases">
        <title>de novo genome assembly of Solanum bulbocastanum strain 11H21.</title>
        <authorList>
            <person name="Hosaka A.J."/>
        </authorList>
    </citation>
    <scope>NUCLEOTIDE SEQUENCE [LARGE SCALE GENOMIC DNA]</scope>
    <source>
        <tissue evidence="2">Young leaves</tissue>
    </source>
</reference>
<dbReference type="EMBL" id="JBANQN010000001">
    <property type="protein sequence ID" value="KAK6803270.1"/>
    <property type="molecule type" value="Genomic_DNA"/>
</dbReference>